<sequence length="116" mass="12241">MPPKKMMQAAIEKLISDRVAAAIAQDRATRSNTSGAGGSKGNTDGNAGGQGGAPPARECTFTSFMKCNPTTFHGNEGAIELCKWFEKTESVFGISECAKRNKIKFAVATLQGRALT</sequence>
<feature type="region of interest" description="Disordered" evidence="1">
    <location>
        <begin position="25"/>
        <end position="55"/>
    </location>
</feature>
<proteinExistence type="predicted"/>
<organism evidence="2 3">
    <name type="scientific">Tanacetum coccineum</name>
    <dbReference type="NCBI Taxonomy" id="301880"/>
    <lineage>
        <taxon>Eukaryota</taxon>
        <taxon>Viridiplantae</taxon>
        <taxon>Streptophyta</taxon>
        <taxon>Embryophyta</taxon>
        <taxon>Tracheophyta</taxon>
        <taxon>Spermatophyta</taxon>
        <taxon>Magnoliopsida</taxon>
        <taxon>eudicotyledons</taxon>
        <taxon>Gunneridae</taxon>
        <taxon>Pentapetalae</taxon>
        <taxon>asterids</taxon>
        <taxon>campanulids</taxon>
        <taxon>Asterales</taxon>
        <taxon>Asteraceae</taxon>
        <taxon>Asteroideae</taxon>
        <taxon>Anthemideae</taxon>
        <taxon>Anthemidinae</taxon>
        <taxon>Tanacetum</taxon>
    </lineage>
</organism>
<reference evidence="2" key="2">
    <citation type="submission" date="2022-01" db="EMBL/GenBank/DDBJ databases">
        <authorList>
            <person name="Yamashiro T."/>
            <person name="Shiraishi A."/>
            <person name="Satake H."/>
            <person name="Nakayama K."/>
        </authorList>
    </citation>
    <scope>NUCLEOTIDE SEQUENCE</scope>
</reference>
<reference evidence="2" key="1">
    <citation type="journal article" date="2022" name="Int. J. Mol. Sci.">
        <title>Draft Genome of Tanacetum Coccineum: Genomic Comparison of Closely Related Tanacetum-Family Plants.</title>
        <authorList>
            <person name="Yamashiro T."/>
            <person name="Shiraishi A."/>
            <person name="Nakayama K."/>
            <person name="Satake H."/>
        </authorList>
    </citation>
    <scope>NUCLEOTIDE SEQUENCE</scope>
</reference>
<comment type="caution">
    <text evidence="2">The sequence shown here is derived from an EMBL/GenBank/DDBJ whole genome shotgun (WGS) entry which is preliminary data.</text>
</comment>
<evidence type="ECO:0000256" key="1">
    <source>
        <dbReference type="SAM" id="MobiDB-lite"/>
    </source>
</evidence>
<keyword evidence="3" id="KW-1185">Reference proteome</keyword>
<feature type="compositionally biased region" description="Gly residues" evidence="1">
    <location>
        <begin position="35"/>
        <end position="52"/>
    </location>
</feature>
<evidence type="ECO:0000313" key="3">
    <source>
        <dbReference type="Proteomes" id="UP001151760"/>
    </source>
</evidence>
<dbReference type="Proteomes" id="UP001151760">
    <property type="component" value="Unassembled WGS sequence"/>
</dbReference>
<accession>A0ABQ5GP07</accession>
<dbReference type="EMBL" id="BQNB010018706">
    <property type="protein sequence ID" value="GJT77390.1"/>
    <property type="molecule type" value="Genomic_DNA"/>
</dbReference>
<evidence type="ECO:0000313" key="2">
    <source>
        <dbReference type="EMBL" id="GJT77390.1"/>
    </source>
</evidence>
<protein>
    <recommendedName>
        <fullName evidence="4">Reverse transcriptase domain-containing protein</fullName>
    </recommendedName>
</protein>
<name>A0ABQ5GP07_9ASTR</name>
<evidence type="ECO:0008006" key="4">
    <source>
        <dbReference type="Google" id="ProtNLM"/>
    </source>
</evidence>
<gene>
    <name evidence="2" type="ORF">Tco_1044115</name>
</gene>